<organism evidence="3">
    <name type="scientific">marine sediment metagenome</name>
    <dbReference type="NCBI Taxonomy" id="412755"/>
    <lineage>
        <taxon>unclassified sequences</taxon>
        <taxon>metagenomes</taxon>
        <taxon>ecological metagenomes</taxon>
    </lineage>
</organism>
<reference evidence="3" key="1">
    <citation type="journal article" date="2015" name="Nature">
        <title>Complex archaea that bridge the gap between prokaryotes and eukaryotes.</title>
        <authorList>
            <person name="Spang A."/>
            <person name="Saw J.H."/>
            <person name="Jorgensen S.L."/>
            <person name="Zaremba-Niedzwiedzka K."/>
            <person name="Martijn J."/>
            <person name="Lind A.E."/>
            <person name="van Eijk R."/>
            <person name="Schleper C."/>
            <person name="Guy L."/>
            <person name="Ettema T.J."/>
        </authorList>
    </citation>
    <scope>NUCLEOTIDE SEQUENCE</scope>
</reference>
<dbReference type="PANTHER" id="PTHR30349">
    <property type="entry name" value="PHAGE INTEGRASE-RELATED"/>
    <property type="match status" value="1"/>
</dbReference>
<name>A0A0F9QE51_9ZZZZ</name>
<comment type="caution">
    <text evidence="3">The sequence shown here is derived from an EMBL/GenBank/DDBJ whole genome shotgun (WGS) entry which is preliminary data.</text>
</comment>
<dbReference type="GO" id="GO:0006310">
    <property type="term" value="P:DNA recombination"/>
    <property type="evidence" value="ECO:0007669"/>
    <property type="project" value="UniProtKB-KW"/>
</dbReference>
<dbReference type="InterPro" id="IPR011010">
    <property type="entry name" value="DNA_brk_join_enz"/>
</dbReference>
<dbReference type="Pfam" id="PF00589">
    <property type="entry name" value="Phage_integrase"/>
    <property type="match status" value="2"/>
</dbReference>
<evidence type="ECO:0000259" key="2">
    <source>
        <dbReference type="PROSITE" id="PS51898"/>
    </source>
</evidence>
<evidence type="ECO:0000256" key="1">
    <source>
        <dbReference type="ARBA" id="ARBA00023172"/>
    </source>
</evidence>
<dbReference type="AlphaFoldDB" id="A0A0F9QE51"/>
<dbReference type="GO" id="GO:0015074">
    <property type="term" value="P:DNA integration"/>
    <property type="evidence" value="ECO:0007669"/>
    <property type="project" value="InterPro"/>
</dbReference>
<keyword evidence="1" id="KW-0233">DNA recombination</keyword>
<feature type="domain" description="Tyr recombinase" evidence="2">
    <location>
        <begin position="3"/>
        <end position="165"/>
    </location>
</feature>
<dbReference type="PANTHER" id="PTHR30349:SF64">
    <property type="entry name" value="PROPHAGE INTEGRASE INTD-RELATED"/>
    <property type="match status" value="1"/>
</dbReference>
<dbReference type="Gene3D" id="1.10.443.10">
    <property type="entry name" value="Intergrase catalytic core"/>
    <property type="match status" value="1"/>
</dbReference>
<evidence type="ECO:0000313" key="3">
    <source>
        <dbReference type="EMBL" id="KKN40784.1"/>
    </source>
</evidence>
<dbReference type="InterPro" id="IPR050090">
    <property type="entry name" value="Tyrosine_recombinase_XerCD"/>
</dbReference>
<sequence>MKTLPVAINEEEFTELIKYTKKDHHKLAFLLGFGSGLRVSEVVNLHPREVILKEKKIFVRQGKGRKDRVVPVPKGFKTKHLSLLPMKCGVRALQYAFRQSAKLSGLLDKKPTSHFHSLRHGFASHAIQRGIPIHDLRTLMGHTNISTTNVYLEMNPTQALKNYEELF</sequence>
<accession>A0A0F9QE51</accession>
<dbReference type="PROSITE" id="PS51898">
    <property type="entry name" value="TYR_RECOMBINASE"/>
    <property type="match status" value="1"/>
</dbReference>
<protein>
    <recommendedName>
        <fullName evidence="2">Tyr recombinase domain-containing protein</fullName>
    </recommendedName>
</protein>
<dbReference type="SUPFAM" id="SSF56349">
    <property type="entry name" value="DNA breaking-rejoining enzymes"/>
    <property type="match status" value="1"/>
</dbReference>
<dbReference type="GO" id="GO:0003677">
    <property type="term" value="F:DNA binding"/>
    <property type="evidence" value="ECO:0007669"/>
    <property type="project" value="InterPro"/>
</dbReference>
<dbReference type="InterPro" id="IPR013762">
    <property type="entry name" value="Integrase-like_cat_sf"/>
</dbReference>
<dbReference type="InterPro" id="IPR002104">
    <property type="entry name" value="Integrase_catalytic"/>
</dbReference>
<dbReference type="EMBL" id="LAZR01001685">
    <property type="protein sequence ID" value="KKN40784.1"/>
    <property type="molecule type" value="Genomic_DNA"/>
</dbReference>
<gene>
    <name evidence="3" type="ORF">LCGC14_0730000</name>
</gene>
<proteinExistence type="predicted"/>